<dbReference type="EMBL" id="QDDL01000001">
    <property type="protein sequence ID" value="PVZ72257.1"/>
    <property type="molecule type" value="Genomic_DNA"/>
</dbReference>
<protein>
    <recommendedName>
        <fullName evidence="3">Apea-like HEPN domain-containing protein</fullName>
    </recommendedName>
</protein>
<evidence type="ECO:0008006" key="3">
    <source>
        <dbReference type="Google" id="ProtNLM"/>
    </source>
</evidence>
<evidence type="ECO:0000313" key="1">
    <source>
        <dbReference type="EMBL" id="PVZ72257.1"/>
    </source>
</evidence>
<comment type="caution">
    <text evidence="1">The sequence shown here is derived from an EMBL/GenBank/DDBJ whole genome shotgun (WGS) entry which is preliminary data.</text>
</comment>
<dbReference type="OrthoDB" id="581179at2"/>
<accession>A0A2V1H4X9</accession>
<gene>
    <name evidence="1" type="ORF">DC094_04385</name>
</gene>
<evidence type="ECO:0000313" key="2">
    <source>
        <dbReference type="Proteomes" id="UP000244906"/>
    </source>
</evidence>
<organism evidence="1 2">
    <name type="scientific">Pelagibaculum spongiae</name>
    <dbReference type="NCBI Taxonomy" id="2080658"/>
    <lineage>
        <taxon>Bacteria</taxon>
        <taxon>Pseudomonadati</taxon>
        <taxon>Pseudomonadota</taxon>
        <taxon>Gammaproteobacteria</taxon>
        <taxon>Oceanospirillales</taxon>
        <taxon>Pelagibaculum</taxon>
    </lineage>
</organism>
<dbReference type="Proteomes" id="UP000244906">
    <property type="component" value="Unassembled WGS sequence"/>
</dbReference>
<reference evidence="1 2" key="1">
    <citation type="submission" date="2018-04" db="EMBL/GenBank/DDBJ databases">
        <title>Thalassorhabdus spongiae gen. nov., sp. nov., isolated from a marine sponge in South-West Iceland.</title>
        <authorList>
            <person name="Knobloch S."/>
            <person name="Daussin A."/>
            <person name="Johannsson R."/>
            <person name="Marteinsson V.T."/>
        </authorList>
    </citation>
    <scope>NUCLEOTIDE SEQUENCE [LARGE SCALE GENOMIC DNA]</scope>
    <source>
        <strain evidence="1 2">Hp12</strain>
    </source>
</reference>
<dbReference type="RefSeq" id="WP_116685843.1">
    <property type="nucleotide sequence ID" value="NZ_CAWNYD010000001.1"/>
</dbReference>
<sequence>MKEEDKSSILSYWNMIEFDKNMQPNQISEFPLFSDAHITGNVNDDTGPYQFLNLTSHVNEPGVINESIMLRLAWFIDGQGTYEVKTDYSNYHGGWATDEIAALASLRLGIRLKAGENVRLFGSYSDDPLGTPRASCKKRPEIFFKERKPILPGVVKTVNIESLKDIQNLKNVTSSQFTSLVRAARQYQDAIWMAESEPELAWLMLVSAIETAANEWSMQDLSPTEKMRKSKPELSKLILSKGGEGLLEAIAEDIAPTLGATNKFIKFCLEFLPVSPKERPTEFARVNWSKKGFRSILNKVYKYRSIALHAGTPFPAPLCRPPEQYSAAEGLAEKGCLSLAVHTLGASWASDDLPISMNTFSYFVNGVLNNWWNEIVKNEQ</sequence>
<dbReference type="AlphaFoldDB" id="A0A2V1H4X9"/>
<name>A0A2V1H4X9_9GAMM</name>
<proteinExistence type="predicted"/>
<keyword evidence="2" id="KW-1185">Reference proteome</keyword>